<evidence type="ECO:0000313" key="3">
    <source>
        <dbReference type="EMBL" id="KAF0771604.1"/>
    </source>
</evidence>
<dbReference type="Gene3D" id="3.30.710.10">
    <property type="entry name" value="Potassium Channel Kv1.1, Chain A"/>
    <property type="match status" value="1"/>
</dbReference>
<dbReference type="Gene3D" id="1.25.40.420">
    <property type="match status" value="1"/>
</dbReference>
<dbReference type="AlphaFoldDB" id="A0A6G0ZKP4"/>
<accession>A0A6G0ZKP4</accession>
<organism evidence="3 4">
    <name type="scientific">Aphis craccivora</name>
    <name type="common">Cowpea aphid</name>
    <dbReference type="NCBI Taxonomy" id="307492"/>
    <lineage>
        <taxon>Eukaryota</taxon>
        <taxon>Metazoa</taxon>
        <taxon>Ecdysozoa</taxon>
        <taxon>Arthropoda</taxon>
        <taxon>Hexapoda</taxon>
        <taxon>Insecta</taxon>
        <taxon>Pterygota</taxon>
        <taxon>Neoptera</taxon>
        <taxon>Paraneoptera</taxon>
        <taxon>Hemiptera</taxon>
        <taxon>Sternorrhyncha</taxon>
        <taxon>Aphidomorpha</taxon>
        <taxon>Aphidoidea</taxon>
        <taxon>Aphididae</taxon>
        <taxon>Aphidini</taxon>
        <taxon>Aphis</taxon>
        <taxon>Aphis</taxon>
    </lineage>
</organism>
<dbReference type="EMBL" id="VUJU01000275">
    <property type="protein sequence ID" value="KAF0771604.1"/>
    <property type="molecule type" value="Genomic_DNA"/>
</dbReference>
<dbReference type="InterPro" id="IPR011333">
    <property type="entry name" value="SKP1/BTB/POZ_sf"/>
</dbReference>
<feature type="region of interest" description="Disordered" evidence="1">
    <location>
        <begin position="481"/>
        <end position="511"/>
    </location>
</feature>
<evidence type="ECO:0000256" key="1">
    <source>
        <dbReference type="SAM" id="MobiDB-lite"/>
    </source>
</evidence>
<reference evidence="3 4" key="1">
    <citation type="submission" date="2019-08" db="EMBL/GenBank/DDBJ databases">
        <title>Whole genome of Aphis craccivora.</title>
        <authorList>
            <person name="Voronova N.V."/>
            <person name="Shulinski R.S."/>
            <person name="Bandarenka Y.V."/>
            <person name="Zhorov D.G."/>
            <person name="Warner D."/>
        </authorList>
    </citation>
    <scope>NUCLEOTIDE SEQUENCE [LARGE SCALE GENOMIC DNA]</scope>
    <source>
        <strain evidence="3">180601</strain>
        <tissue evidence="3">Whole Body</tissue>
    </source>
</reference>
<dbReference type="Proteomes" id="UP000478052">
    <property type="component" value="Unassembled WGS sequence"/>
</dbReference>
<feature type="compositionally biased region" description="Polar residues" evidence="1">
    <location>
        <begin position="93"/>
        <end position="104"/>
    </location>
</feature>
<dbReference type="GO" id="GO:0022008">
    <property type="term" value="P:neurogenesis"/>
    <property type="evidence" value="ECO:0007669"/>
    <property type="project" value="TreeGrafter"/>
</dbReference>
<dbReference type="SUPFAM" id="SSF54695">
    <property type="entry name" value="POZ domain"/>
    <property type="match status" value="1"/>
</dbReference>
<feature type="region of interest" description="Disordered" evidence="1">
    <location>
        <begin position="92"/>
        <end position="119"/>
    </location>
</feature>
<dbReference type="SMART" id="SM00875">
    <property type="entry name" value="BACK"/>
    <property type="match status" value="1"/>
</dbReference>
<evidence type="ECO:0000259" key="2">
    <source>
        <dbReference type="PROSITE" id="PS50097"/>
    </source>
</evidence>
<dbReference type="PROSITE" id="PS50097">
    <property type="entry name" value="BTB"/>
    <property type="match status" value="1"/>
</dbReference>
<dbReference type="InterPro" id="IPR011705">
    <property type="entry name" value="BACK"/>
</dbReference>
<gene>
    <name evidence="3" type="ORF">FWK35_00006724</name>
</gene>
<feature type="domain" description="BTB" evidence="2">
    <location>
        <begin position="146"/>
        <end position="214"/>
    </location>
</feature>
<evidence type="ECO:0000313" key="4">
    <source>
        <dbReference type="Proteomes" id="UP000478052"/>
    </source>
</evidence>
<dbReference type="Pfam" id="PF00651">
    <property type="entry name" value="BTB"/>
    <property type="match status" value="1"/>
</dbReference>
<dbReference type="PANTHER" id="PTHR45774:SF4">
    <property type="entry name" value="AXUNDEAD, ISOFORM F"/>
    <property type="match status" value="1"/>
</dbReference>
<name>A0A6G0ZKP4_APHCR</name>
<dbReference type="SMART" id="SM00225">
    <property type="entry name" value="BTB"/>
    <property type="match status" value="1"/>
</dbReference>
<feature type="compositionally biased region" description="Polar residues" evidence="1">
    <location>
        <begin position="496"/>
        <end position="511"/>
    </location>
</feature>
<keyword evidence="4" id="KW-1185">Reference proteome</keyword>
<protein>
    <submittedName>
        <fullName evidence="3">BTB/POZ domain-containing protein 2 isoform X1</fullName>
    </submittedName>
</protein>
<proteinExistence type="predicted"/>
<dbReference type="Pfam" id="PF07707">
    <property type="entry name" value="BACK"/>
    <property type="match status" value="1"/>
</dbReference>
<sequence>MDVCMSAGRGFLCIAPGVVSLSYTYSWTHRKERTLCVFWYENDFSHSTLGRNNGRLFNSLFTSNETAMYICLTGLGQNVCEIFFGSRVRVDNRSGTTKRPSSSIAVKEDRGSPLGENRGLSQKIMYPQNASKDGRWKNLYNNEAGSDVIFLVGDPECWRFPAHIDVLCQYPVFDAMLREPWSKKGTPIHIPDDDPRAFDNLLKFMYKNTVELKSVVTALETLGLANKYMCVDLVDKCIVYLTRNLTVDTVLVVYQAARLYGGQTAPRREQPAACSPVPTARATAPPLQDLMPASVAADDAHSEAFARMVQHYDTLLAYCGAFIDRNADRVMTDESVDELDTVELRELLRRDGLAVSNEMVLFTTVERWCTHKCKQQHLELTVANRRAVLDDTVLLSVRYLQMTANEFLSGPMPSGLLNAQETAVLMKHILNPKQPKWTCQRLTKETLEYMATARAKRNHGAGGAGGGLSYVIKRRSSFRGGAAAGDPRHYGDGDDSSQSSEFENSPKRSSFCCTGGKKNKKNGGKKNKKKCTDSCFCNCLIYCLDVCFG</sequence>
<dbReference type="PANTHER" id="PTHR45774">
    <property type="entry name" value="BTB/POZ DOMAIN-CONTAINING"/>
    <property type="match status" value="1"/>
</dbReference>
<dbReference type="OrthoDB" id="6335872at2759"/>
<dbReference type="GO" id="GO:0005829">
    <property type="term" value="C:cytosol"/>
    <property type="evidence" value="ECO:0007669"/>
    <property type="project" value="TreeGrafter"/>
</dbReference>
<dbReference type="InterPro" id="IPR000210">
    <property type="entry name" value="BTB/POZ_dom"/>
</dbReference>
<comment type="caution">
    <text evidence="3">The sequence shown here is derived from an EMBL/GenBank/DDBJ whole genome shotgun (WGS) entry which is preliminary data.</text>
</comment>